<keyword evidence="3" id="KW-1185">Reference proteome</keyword>
<reference evidence="2 3" key="1">
    <citation type="submission" date="2014-04" db="EMBL/GenBank/DDBJ databases">
        <title>Genome assembly of Hyalangium minutum DSM 14724.</title>
        <authorList>
            <person name="Sharma G."/>
            <person name="Subramanian S."/>
        </authorList>
    </citation>
    <scope>NUCLEOTIDE SEQUENCE [LARGE SCALE GENOMIC DNA]</scope>
    <source>
        <strain evidence="2 3">DSM 14724</strain>
    </source>
</reference>
<organism evidence="2 3">
    <name type="scientific">Hyalangium minutum</name>
    <dbReference type="NCBI Taxonomy" id="394096"/>
    <lineage>
        <taxon>Bacteria</taxon>
        <taxon>Pseudomonadati</taxon>
        <taxon>Myxococcota</taxon>
        <taxon>Myxococcia</taxon>
        <taxon>Myxococcales</taxon>
        <taxon>Cystobacterineae</taxon>
        <taxon>Archangiaceae</taxon>
        <taxon>Hyalangium</taxon>
    </lineage>
</organism>
<evidence type="ECO:0000313" key="3">
    <source>
        <dbReference type="Proteomes" id="UP000028725"/>
    </source>
</evidence>
<gene>
    <name evidence="2" type="ORF">DB31_0226</name>
</gene>
<sequence length="76" mass="8298">MSRCLPTSGISTRRIARSSRRSSGIGFQFARSGEPTANKSTEWPAHTADQDQAQKDFMKARLDVFALVGNLGNIIS</sequence>
<dbReference type="AlphaFoldDB" id="A0A085WWA2"/>
<dbReference type="EMBL" id="JMCB01000001">
    <property type="protein sequence ID" value="KFE71965.1"/>
    <property type="molecule type" value="Genomic_DNA"/>
</dbReference>
<accession>A0A085WWA2</accession>
<protein>
    <submittedName>
        <fullName evidence="2">Uncharacterized protein</fullName>
    </submittedName>
</protein>
<name>A0A085WWA2_9BACT</name>
<evidence type="ECO:0000313" key="2">
    <source>
        <dbReference type="EMBL" id="KFE71965.1"/>
    </source>
</evidence>
<proteinExistence type="predicted"/>
<evidence type="ECO:0000256" key="1">
    <source>
        <dbReference type="SAM" id="MobiDB-lite"/>
    </source>
</evidence>
<feature type="region of interest" description="Disordered" evidence="1">
    <location>
        <begin position="1"/>
        <end position="52"/>
    </location>
</feature>
<dbReference type="STRING" id="394096.DB31_0226"/>
<dbReference type="Proteomes" id="UP000028725">
    <property type="component" value="Unassembled WGS sequence"/>
</dbReference>
<comment type="caution">
    <text evidence="2">The sequence shown here is derived from an EMBL/GenBank/DDBJ whole genome shotgun (WGS) entry which is preliminary data.</text>
</comment>